<dbReference type="SUPFAM" id="SSF51905">
    <property type="entry name" value="FAD/NAD(P)-binding domain"/>
    <property type="match status" value="1"/>
</dbReference>
<gene>
    <name evidence="5" type="primary">LOC34622709</name>
</gene>
<dbReference type="RefSeq" id="XP_026190921.1">
    <property type="nucleotide sequence ID" value="XM_026335136.1"/>
</dbReference>
<feature type="signal peptide" evidence="2">
    <location>
        <begin position="1"/>
        <end position="19"/>
    </location>
</feature>
<dbReference type="PANTHER" id="PTHR42923">
    <property type="entry name" value="PROTOPORPHYRINOGEN OXIDASE"/>
    <property type="match status" value="1"/>
</dbReference>
<evidence type="ECO:0000256" key="1">
    <source>
        <dbReference type="SAM" id="MobiDB-lite"/>
    </source>
</evidence>
<evidence type="ECO:0000259" key="3">
    <source>
        <dbReference type="Pfam" id="PF01593"/>
    </source>
</evidence>
<keyword evidence="4" id="KW-1185">Reference proteome</keyword>
<dbReference type="InterPro" id="IPR050464">
    <property type="entry name" value="Zeta_carotene_desat/Oxidored"/>
</dbReference>
<sequence>MRSVHWWRAAAAAASAVAAARGAAGCCSIVGGGLSGLAMAFHLQQQPELCHARIKIIETQPHLGGRYISTEPANAGVLHGRLDAPPSSQAGSIASQHGLWKDELPKGQQRELVPLLMKTLHDCSYMHSHVSLSPAALRPGRKAADGPPCKGGSQREGSTVGHEHADIPLEFGAGVPHLLAPGGAHVLRLMQHLLMPSQLLTARRQAGSLFSLARSSVHPARGAAWLTPLRRLKPRGPTLDAQPKCSPGLSRRHVLRALCAGVRESFLTPEKVASKQRRLGHAEAPNDMSVSAFAELHASKTLANAVLLPAFGSCSYAGDAEALSASAYFPRAWLLHSQYGSLLRGSWVERRLLRRSGGQGGHKSSGGIEAPVDADDRHIMPVEGCKAFPHGHEGLQRVASEGAGVFAPVGGMRQLVEALARHIRTPNASGPPISVVSSSRVVRIARSLVTGSAKPAAEVVCEDGSRHSADLVICAVHPYDLGIILRASKEAFDEPEDLEQPLGKSASTGGRQAESKEAHTSDINHTKEARRSTSVLAELLLSLPCASWVSVHAFAAYTSRRAASLGRGCLYPPTQPAAPLSFVSEHEASTAPPQRSVPVHDAQRDGEEQVAIPSNAVAEASAAVLTALQAAEEALTVAELQLPGNLFPHAQAEALSAAGLFDSSAAPWVSRAALLHAQASVRVHRLETLLEHMQQLLLPLQRLLQAEGPSWVRRESSEDRMAAGVRALGLLMSAAEAAVVRTLLREGIVTPAEQLVLSSRLALQAEPQWPVLLRHPMEPRAAAQRGQLFYLLQRFEQLREEQWNGAPLLHAALGHVPPVRDSQVTLTPPESPAVEEQAPHSRQESPTPKSFAEARVLFHQLRLKAAPWLQVVGPAGSFCEWGAGARVKDAAILAHQVAQRFASFPNIRPETSDDFMARLNGGWLGVLSRESREGEFDGAKRSHPSKPQGRGAEVGMMSYRGRAFCSSEVSQGSSLSHSGSQQVKKAPVWHFSGNADRKRARHPTR</sequence>
<evidence type="ECO:0000313" key="5">
    <source>
        <dbReference type="RefSeq" id="XP_026190921.1"/>
    </source>
</evidence>
<feature type="domain" description="Amine oxidase" evidence="3">
    <location>
        <begin position="266"/>
        <end position="487"/>
    </location>
</feature>
<feature type="compositionally biased region" description="Basic and acidic residues" evidence="1">
    <location>
        <begin position="513"/>
        <end position="529"/>
    </location>
</feature>
<dbReference type="Pfam" id="PF01593">
    <property type="entry name" value="Amino_oxidase"/>
    <property type="match status" value="1"/>
</dbReference>
<dbReference type="OrthoDB" id="346850at2759"/>
<dbReference type="AlphaFoldDB" id="A0A6P6RSX4"/>
<feature type="region of interest" description="Disordered" evidence="1">
    <location>
        <begin position="970"/>
        <end position="1005"/>
    </location>
</feature>
<evidence type="ECO:0000256" key="2">
    <source>
        <dbReference type="SAM" id="SignalP"/>
    </source>
</evidence>
<accession>A0A6P6RSX4</accession>
<feature type="compositionally biased region" description="Low complexity" evidence="1">
    <location>
        <begin position="970"/>
        <end position="983"/>
    </location>
</feature>
<reference evidence="5" key="1">
    <citation type="submission" date="2025-08" db="UniProtKB">
        <authorList>
            <consortium name="RefSeq"/>
        </authorList>
    </citation>
    <scope>IDENTIFICATION</scope>
</reference>
<dbReference type="Proteomes" id="UP000515125">
    <property type="component" value="Unplaced"/>
</dbReference>
<feature type="region of interest" description="Disordered" evidence="1">
    <location>
        <begin position="934"/>
        <end position="953"/>
    </location>
</feature>
<feature type="region of interest" description="Disordered" evidence="1">
    <location>
        <begin position="821"/>
        <end position="849"/>
    </location>
</feature>
<protein>
    <submittedName>
        <fullName evidence="5">Uncharacterized protein LOC34622709</fullName>
    </submittedName>
</protein>
<dbReference type="InterPro" id="IPR036188">
    <property type="entry name" value="FAD/NAD-bd_sf"/>
</dbReference>
<dbReference type="GO" id="GO:0005743">
    <property type="term" value="C:mitochondrial inner membrane"/>
    <property type="evidence" value="ECO:0007669"/>
    <property type="project" value="TreeGrafter"/>
</dbReference>
<proteinExistence type="predicted"/>
<feature type="chain" id="PRO_5027658151" evidence="2">
    <location>
        <begin position="20"/>
        <end position="1005"/>
    </location>
</feature>
<dbReference type="GO" id="GO:0006783">
    <property type="term" value="P:heme biosynthetic process"/>
    <property type="evidence" value="ECO:0007669"/>
    <property type="project" value="TreeGrafter"/>
</dbReference>
<organism evidence="4 5">
    <name type="scientific">Cyclospora cayetanensis</name>
    <dbReference type="NCBI Taxonomy" id="88456"/>
    <lineage>
        <taxon>Eukaryota</taxon>
        <taxon>Sar</taxon>
        <taxon>Alveolata</taxon>
        <taxon>Apicomplexa</taxon>
        <taxon>Conoidasida</taxon>
        <taxon>Coccidia</taxon>
        <taxon>Eucoccidiorida</taxon>
        <taxon>Eimeriorina</taxon>
        <taxon>Eimeriidae</taxon>
        <taxon>Cyclospora</taxon>
    </lineage>
</organism>
<dbReference type="Gene3D" id="3.50.50.60">
    <property type="entry name" value="FAD/NAD(P)-binding domain"/>
    <property type="match status" value="2"/>
</dbReference>
<dbReference type="Pfam" id="PF13450">
    <property type="entry name" value="NAD_binding_8"/>
    <property type="match status" value="1"/>
</dbReference>
<dbReference type="GO" id="GO:0004729">
    <property type="term" value="F:oxygen-dependent protoporphyrinogen oxidase activity"/>
    <property type="evidence" value="ECO:0007669"/>
    <property type="project" value="TreeGrafter"/>
</dbReference>
<keyword evidence="2" id="KW-0732">Signal</keyword>
<dbReference type="GeneID" id="34622709"/>
<evidence type="ECO:0000313" key="4">
    <source>
        <dbReference type="Proteomes" id="UP000515125"/>
    </source>
</evidence>
<name>A0A6P6RSX4_9EIME</name>
<dbReference type="PANTHER" id="PTHR42923:SF3">
    <property type="entry name" value="PROTOPORPHYRINOGEN OXIDASE"/>
    <property type="match status" value="1"/>
</dbReference>
<feature type="region of interest" description="Disordered" evidence="1">
    <location>
        <begin position="138"/>
        <end position="160"/>
    </location>
</feature>
<feature type="region of interest" description="Disordered" evidence="1">
    <location>
        <begin position="494"/>
        <end position="529"/>
    </location>
</feature>
<dbReference type="InterPro" id="IPR002937">
    <property type="entry name" value="Amino_oxidase"/>
</dbReference>